<dbReference type="EMBL" id="JACKVK010000001">
    <property type="protein sequence ID" value="MCV7419312.1"/>
    <property type="molecule type" value="Genomic_DNA"/>
</dbReference>
<comment type="caution">
    <text evidence="1">The sequence shown here is derived from an EMBL/GenBank/DDBJ whole genome shotgun (WGS) entry which is preliminary data.</text>
</comment>
<reference evidence="1" key="2">
    <citation type="journal article" date="2022" name="BMC Genomics">
        <title>Comparative genome analysis of mycobacteria focusing on tRNA and non-coding RNA.</title>
        <authorList>
            <person name="Behra P.R.K."/>
            <person name="Pettersson B.M.F."/>
            <person name="Ramesh M."/>
            <person name="Das S."/>
            <person name="Dasgupta S."/>
            <person name="Kirsebom L.A."/>
        </authorList>
    </citation>
    <scope>NUCLEOTIDE SEQUENCE</scope>
    <source>
        <strain evidence="1">DSM 44838</strain>
    </source>
</reference>
<keyword evidence="2" id="KW-1185">Reference proteome</keyword>
<evidence type="ECO:0000313" key="2">
    <source>
        <dbReference type="Proteomes" id="UP001141629"/>
    </source>
</evidence>
<organism evidence="1 2">
    <name type="scientific">Mycobacterium yunnanensis</name>
    <dbReference type="NCBI Taxonomy" id="368477"/>
    <lineage>
        <taxon>Bacteria</taxon>
        <taxon>Bacillati</taxon>
        <taxon>Actinomycetota</taxon>
        <taxon>Actinomycetes</taxon>
        <taxon>Mycobacteriales</taxon>
        <taxon>Mycobacteriaceae</taxon>
        <taxon>Mycobacterium</taxon>
    </lineage>
</organism>
<dbReference type="Proteomes" id="UP001141629">
    <property type="component" value="Unassembled WGS sequence"/>
</dbReference>
<accession>A0A9X2YYS4</accession>
<dbReference type="RefSeq" id="WP_263994066.1">
    <property type="nucleotide sequence ID" value="NZ_JACKVK010000001.1"/>
</dbReference>
<protein>
    <submittedName>
        <fullName evidence="1">DNA-binding protein</fullName>
    </submittedName>
</protein>
<gene>
    <name evidence="1" type="ORF">H7K45_02050</name>
</gene>
<dbReference type="GO" id="GO:0003677">
    <property type="term" value="F:DNA binding"/>
    <property type="evidence" value="ECO:0007669"/>
    <property type="project" value="UniProtKB-KW"/>
</dbReference>
<dbReference type="AlphaFoldDB" id="A0A9X2YYS4"/>
<sequence>MTRTYSVSEVAEQIGAPSERWLVEQLRAGHFPGRKVARTWRMTEQDVTDALDACLNNPRITRTAAVGLTATSRKRVSA</sequence>
<keyword evidence="1" id="KW-0238">DNA-binding</keyword>
<name>A0A9X2YYS4_9MYCO</name>
<evidence type="ECO:0000313" key="1">
    <source>
        <dbReference type="EMBL" id="MCV7419312.1"/>
    </source>
</evidence>
<reference evidence="1" key="1">
    <citation type="submission" date="2020-07" db="EMBL/GenBank/DDBJ databases">
        <authorList>
            <person name="Pettersson B.M.F."/>
            <person name="Behra P.R.K."/>
            <person name="Ramesh M."/>
            <person name="Das S."/>
            <person name="Dasgupta S."/>
            <person name="Kirsebom L.A."/>
        </authorList>
    </citation>
    <scope>NUCLEOTIDE SEQUENCE</scope>
    <source>
        <strain evidence="1">DSM 44838</strain>
    </source>
</reference>
<proteinExistence type="predicted"/>